<dbReference type="Proteomes" id="UP000692954">
    <property type="component" value="Unassembled WGS sequence"/>
</dbReference>
<dbReference type="AlphaFoldDB" id="A0A8S1QYZ6"/>
<keyword evidence="2" id="KW-1185">Reference proteome</keyword>
<evidence type="ECO:0000313" key="2">
    <source>
        <dbReference type="Proteomes" id="UP000692954"/>
    </source>
</evidence>
<sequence length="115" mass="13761">MSQSIQKQQLHILSKSKLSIVKNGSEEQNIFKSFIQLHTEQRANYHKDIRDQQLKQRKEFERLCQSLKKNDVSLRFNKKRQSQSLQQSPLIKVSFQTPLLKKVHRKFQKTPFPKQ</sequence>
<comment type="caution">
    <text evidence="1">The sequence shown here is derived from an EMBL/GenBank/DDBJ whole genome shotgun (WGS) entry which is preliminary data.</text>
</comment>
<accession>A0A8S1QYZ6</accession>
<proteinExistence type="predicted"/>
<gene>
    <name evidence="1" type="ORF">PSON_ATCC_30995.1.T1270128</name>
</gene>
<organism evidence="1 2">
    <name type="scientific">Paramecium sonneborni</name>
    <dbReference type="NCBI Taxonomy" id="65129"/>
    <lineage>
        <taxon>Eukaryota</taxon>
        <taxon>Sar</taxon>
        <taxon>Alveolata</taxon>
        <taxon>Ciliophora</taxon>
        <taxon>Intramacronucleata</taxon>
        <taxon>Oligohymenophorea</taxon>
        <taxon>Peniculida</taxon>
        <taxon>Parameciidae</taxon>
        <taxon>Paramecium</taxon>
    </lineage>
</organism>
<reference evidence="1" key="1">
    <citation type="submission" date="2021-01" db="EMBL/GenBank/DDBJ databases">
        <authorList>
            <consortium name="Genoscope - CEA"/>
            <person name="William W."/>
        </authorList>
    </citation>
    <scope>NUCLEOTIDE SEQUENCE</scope>
</reference>
<protein>
    <submittedName>
        <fullName evidence="1">Uncharacterized protein</fullName>
    </submittedName>
</protein>
<dbReference type="EMBL" id="CAJJDN010000127">
    <property type="protein sequence ID" value="CAD8120669.1"/>
    <property type="molecule type" value="Genomic_DNA"/>
</dbReference>
<name>A0A8S1QYZ6_9CILI</name>
<dbReference type="OrthoDB" id="300380at2759"/>
<evidence type="ECO:0000313" key="1">
    <source>
        <dbReference type="EMBL" id="CAD8120669.1"/>
    </source>
</evidence>